<keyword evidence="1" id="KW-0472">Membrane</keyword>
<organism evidence="2 3">
    <name type="scientific">Microbacterium algihabitans</name>
    <dbReference type="NCBI Taxonomy" id="3075992"/>
    <lineage>
        <taxon>Bacteria</taxon>
        <taxon>Bacillati</taxon>
        <taxon>Actinomycetota</taxon>
        <taxon>Actinomycetes</taxon>
        <taxon>Micrococcales</taxon>
        <taxon>Microbacteriaceae</taxon>
        <taxon>Microbacterium</taxon>
    </lineage>
</organism>
<keyword evidence="1" id="KW-0812">Transmembrane</keyword>
<evidence type="ECO:0000256" key="1">
    <source>
        <dbReference type="SAM" id="Phobius"/>
    </source>
</evidence>
<protein>
    <recommendedName>
        <fullName evidence="4">DUF2721 domain-containing protein</fullName>
    </recommendedName>
</protein>
<dbReference type="Proteomes" id="UP001256673">
    <property type="component" value="Unassembled WGS sequence"/>
</dbReference>
<reference evidence="2 3" key="1">
    <citation type="submission" date="2023-09" db="EMBL/GenBank/DDBJ databases">
        <title>Microbacterium fusihabitans sp. nov., Microbacterium phycihabitans sp. nov., and Microbacterium cervinum sp. nov., isolated from dried seaweeds of beach.</title>
        <authorList>
            <person name="Lee S.D."/>
        </authorList>
    </citation>
    <scope>NUCLEOTIDE SEQUENCE [LARGE SCALE GENOMIC DNA]</scope>
    <source>
        <strain evidence="2 3">KSW2-21</strain>
    </source>
</reference>
<evidence type="ECO:0000313" key="2">
    <source>
        <dbReference type="EMBL" id="MDU0325291.1"/>
    </source>
</evidence>
<gene>
    <name evidence="2" type="ORF">RWH43_00845</name>
</gene>
<feature type="transmembrane region" description="Helical" evidence="1">
    <location>
        <begin position="6"/>
        <end position="24"/>
    </location>
</feature>
<dbReference type="EMBL" id="JAWDIU010000001">
    <property type="protein sequence ID" value="MDU0325291.1"/>
    <property type="molecule type" value="Genomic_DNA"/>
</dbReference>
<keyword evidence="1" id="KW-1133">Transmembrane helix</keyword>
<accession>A0ABU3RQW6</accession>
<feature type="transmembrane region" description="Helical" evidence="1">
    <location>
        <begin position="110"/>
        <end position="137"/>
    </location>
</feature>
<proteinExistence type="predicted"/>
<feature type="transmembrane region" description="Helical" evidence="1">
    <location>
        <begin position="76"/>
        <end position="98"/>
    </location>
</feature>
<name>A0ABU3RQW6_9MICO</name>
<evidence type="ECO:0000313" key="3">
    <source>
        <dbReference type="Proteomes" id="UP001256673"/>
    </source>
</evidence>
<evidence type="ECO:0008006" key="4">
    <source>
        <dbReference type="Google" id="ProtNLM"/>
    </source>
</evidence>
<comment type="caution">
    <text evidence="2">The sequence shown here is derived from an EMBL/GenBank/DDBJ whole genome shotgun (WGS) entry which is preliminary data.</text>
</comment>
<sequence>MTWQILAAFAVPVLGLLGSLLTSSRDPGEYRRLKHAADALGAAPSSSSAASALDQLVTVHANALRSRAEVRIARKLNVANLVLAIFFAVGGAVAAFWLWNWAASVWGMPIAWVVIPLCVFLALANALVVGAAFTMIYKPPPPKKPGRAAAAS</sequence>
<keyword evidence="3" id="KW-1185">Reference proteome</keyword>